<evidence type="ECO:0000313" key="4">
    <source>
        <dbReference type="EMBL" id="SDP69099.1"/>
    </source>
</evidence>
<dbReference type="SUPFAM" id="SSF143968">
    <property type="entry name" value="UbiD C-terminal domain-like"/>
    <property type="match status" value="1"/>
</dbReference>
<name>A0A1H0US45_9BACT</name>
<organism evidence="4 5">
    <name type="scientific">Desulforhopalus singaporensis</name>
    <dbReference type="NCBI Taxonomy" id="91360"/>
    <lineage>
        <taxon>Bacteria</taxon>
        <taxon>Pseudomonadati</taxon>
        <taxon>Thermodesulfobacteriota</taxon>
        <taxon>Desulfobulbia</taxon>
        <taxon>Desulfobulbales</taxon>
        <taxon>Desulfocapsaceae</taxon>
        <taxon>Desulforhopalus</taxon>
    </lineage>
</organism>
<dbReference type="Pfam" id="PF01977">
    <property type="entry name" value="UbiD"/>
    <property type="match status" value="1"/>
</dbReference>
<evidence type="ECO:0000256" key="1">
    <source>
        <dbReference type="ARBA" id="ARBA00010021"/>
    </source>
</evidence>
<dbReference type="Pfam" id="PF20696">
    <property type="entry name" value="UbiD_C"/>
    <property type="match status" value="1"/>
</dbReference>
<dbReference type="AlphaFoldDB" id="A0A1H0US45"/>
<evidence type="ECO:0000313" key="5">
    <source>
        <dbReference type="Proteomes" id="UP000199073"/>
    </source>
</evidence>
<dbReference type="STRING" id="91360.SAMN05660330_03707"/>
<dbReference type="GO" id="GO:0005737">
    <property type="term" value="C:cytoplasm"/>
    <property type="evidence" value="ECO:0007669"/>
    <property type="project" value="TreeGrafter"/>
</dbReference>
<reference evidence="4 5" key="1">
    <citation type="submission" date="2016-10" db="EMBL/GenBank/DDBJ databases">
        <authorList>
            <person name="de Groot N.N."/>
        </authorList>
    </citation>
    <scope>NUCLEOTIDE SEQUENCE [LARGE SCALE GENOMIC DNA]</scope>
    <source>
        <strain evidence="4 5">DSM 12130</strain>
    </source>
</reference>
<dbReference type="InterPro" id="IPR049381">
    <property type="entry name" value="UbiD-like_C"/>
</dbReference>
<dbReference type="SUPFAM" id="SSF50475">
    <property type="entry name" value="FMN-binding split barrel"/>
    <property type="match status" value="1"/>
</dbReference>
<keyword evidence="5" id="KW-1185">Reference proteome</keyword>
<dbReference type="PANTHER" id="PTHR30108">
    <property type="entry name" value="3-OCTAPRENYL-4-HYDROXYBENZOATE CARBOXY-LYASE-RELATED"/>
    <property type="match status" value="1"/>
</dbReference>
<dbReference type="OrthoDB" id="9809841at2"/>
<dbReference type="InterPro" id="IPR002830">
    <property type="entry name" value="UbiD"/>
</dbReference>
<dbReference type="Proteomes" id="UP000199073">
    <property type="component" value="Unassembled WGS sequence"/>
</dbReference>
<feature type="domain" description="3-octaprenyl-4-hydroxybenzoate carboxy-lyase-like Rift-related" evidence="2">
    <location>
        <begin position="6"/>
        <end position="132"/>
    </location>
</feature>
<protein>
    <submittedName>
        <fullName evidence="4">UbiD family decarboxylase</fullName>
    </submittedName>
</protein>
<proteinExistence type="inferred from homology"/>
<evidence type="ECO:0000259" key="3">
    <source>
        <dbReference type="Pfam" id="PF20696"/>
    </source>
</evidence>
<dbReference type="PANTHER" id="PTHR30108:SF21">
    <property type="entry name" value="4-HYDROXYBENZOATE DECARBOXYLASE"/>
    <property type="match status" value="1"/>
</dbReference>
<accession>A0A1H0US45</accession>
<gene>
    <name evidence="4" type="ORF">SAMN05660330_03707</name>
</gene>
<dbReference type="Gene3D" id="3.40.1670.10">
    <property type="entry name" value="UbiD C-terminal domain-like"/>
    <property type="match status" value="1"/>
</dbReference>
<evidence type="ECO:0000259" key="2">
    <source>
        <dbReference type="Pfam" id="PF01977"/>
    </source>
</evidence>
<comment type="similarity">
    <text evidence="1">Belongs to the UbiD family.</text>
</comment>
<feature type="domain" description="3-octaprenyl-4-hydroxybenzoate carboxy-lyase-like C-terminal" evidence="3">
    <location>
        <begin position="141"/>
        <end position="258"/>
    </location>
</feature>
<dbReference type="RefSeq" id="WP_143005548.1">
    <property type="nucleotide sequence ID" value="NZ_FNJI01000035.1"/>
</dbReference>
<dbReference type="EMBL" id="FNJI01000035">
    <property type="protein sequence ID" value="SDP69099.1"/>
    <property type="molecule type" value="Genomic_DNA"/>
</dbReference>
<feature type="non-terminal residue" evidence="4">
    <location>
        <position position="1"/>
    </location>
</feature>
<dbReference type="InterPro" id="IPR048304">
    <property type="entry name" value="UbiD_Rift_dom"/>
</dbReference>
<dbReference type="GO" id="GO:0016831">
    <property type="term" value="F:carboxy-lyase activity"/>
    <property type="evidence" value="ECO:0007669"/>
    <property type="project" value="InterPro"/>
</dbReference>
<sequence length="292" mass="31928">AGIAPTHHLHVLLKKAEAQNKPLETAVVIGNHTAVLLASQFYVDLGHDEYEIAGRLLGEPLKLVKCKSIDLEVPADAEIVLEGVLHGDNLVDEGPVSEFHGFYELYGPGNKMFIKTVTHRRNPVYQAILPGYAPEHLLVGGAAIGATTCFALKKKIPNVTNVLITEGGMGRLHAIISMHQPKAGEGKRAIMLAMGHTNLLKLIIVVDDDIDPNDWTQVEWALAARMRGEEDIMIIPGVKADRCDPLEKDLTITKVGIVATRKPSDSLSPEKFIPARAPERILAQVKETLDRY</sequence>